<protein>
    <submittedName>
        <fullName evidence="2">Transposase</fullName>
    </submittedName>
</protein>
<reference evidence="2" key="1">
    <citation type="submission" date="2013-08" db="EMBL/GenBank/DDBJ databases">
        <authorList>
            <person name="Mendez C."/>
            <person name="Richter M."/>
            <person name="Ferrer M."/>
            <person name="Sanchez J."/>
        </authorList>
    </citation>
    <scope>NUCLEOTIDE SEQUENCE</scope>
</reference>
<dbReference type="InterPro" id="IPR029261">
    <property type="entry name" value="Transposase_Znf"/>
</dbReference>
<dbReference type="EMBL" id="AUZX01007379">
    <property type="protein sequence ID" value="EQD59921.1"/>
    <property type="molecule type" value="Genomic_DNA"/>
</dbReference>
<feature type="domain" description="Transposase IS204/IS1001/IS1096/IS1165 zinc-finger" evidence="1">
    <location>
        <begin position="7"/>
        <end position="50"/>
    </location>
</feature>
<proteinExistence type="predicted"/>
<feature type="non-terminal residue" evidence="2">
    <location>
        <position position="1"/>
    </location>
</feature>
<evidence type="ECO:0000313" key="2">
    <source>
        <dbReference type="EMBL" id="EQD59921.1"/>
    </source>
</evidence>
<evidence type="ECO:0000259" key="1">
    <source>
        <dbReference type="Pfam" id="PF14690"/>
    </source>
</evidence>
<feature type="non-terminal residue" evidence="2">
    <location>
        <position position="69"/>
    </location>
</feature>
<organism evidence="2">
    <name type="scientific">mine drainage metagenome</name>
    <dbReference type="NCBI Taxonomy" id="410659"/>
    <lineage>
        <taxon>unclassified sequences</taxon>
        <taxon>metagenomes</taxon>
        <taxon>ecological metagenomes</taxon>
    </lineage>
</organism>
<comment type="caution">
    <text evidence="2">The sequence shown here is derived from an EMBL/GenBank/DDBJ whole genome shotgun (WGS) entry which is preliminary data.</text>
</comment>
<accession>T1AHE4</accession>
<name>T1AHE4_9ZZZZ</name>
<dbReference type="Pfam" id="PF14690">
    <property type="entry name" value="Zn_ribbon_ISL3"/>
    <property type="match status" value="1"/>
</dbReference>
<gene>
    <name evidence="2" type="ORF">B1A_10363</name>
</gene>
<reference evidence="2" key="2">
    <citation type="journal article" date="2014" name="ISME J.">
        <title>Microbial stratification in low pH oxic and suboxic macroscopic growths along an acid mine drainage.</title>
        <authorList>
            <person name="Mendez-Garcia C."/>
            <person name="Mesa V."/>
            <person name="Sprenger R.R."/>
            <person name="Richter M."/>
            <person name="Diez M.S."/>
            <person name="Solano J."/>
            <person name="Bargiela R."/>
            <person name="Golyshina O.V."/>
            <person name="Manteca A."/>
            <person name="Ramos J.L."/>
            <person name="Gallego J.R."/>
            <person name="Llorente I."/>
            <person name="Martins Dos Santos V.A."/>
            <person name="Jensen O.N."/>
            <person name="Pelaez A.I."/>
            <person name="Sanchez J."/>
            <person name="Ferrer M."/>
        </authorList>
    </citation>
    <scope>NUCLEOTIDE SEQUENCE</scope>
</reference>
<dbReference type="AlphaFoldDB" id="T1AHE4"/>
<sequence length="69" mass="8037">CEAARLPCPRCAAPEQPIHDRLHRDWQHLHFFQYRALIHAELPRVRCGVCGERGDSEVQQVPVPWARAR</sequence>